<dbReference type="Ensembl" id="ENSCSET00000024555.1">
    <property type="protein sequence ID" value="ENSCSEP00000024229.1"/>
    <property type="gene ID" value="ENSCSEG00000015457.1"/>
</dbReference>
<reference evidence="14 15" key="1">
    <citation type="journal article" date="2014" name="Nat. Genet.">
        <title>Whole-genome sequence of a flatfish provides insights into ZW sex chromosome evolution and adaptation to a benthic lifestyle.</title>
        <authorList>
            <person name="Chen S."/>
            <person name="Zhang G."/>
            <person name="Shao C."/>
            <person name="Huang Q."/>
            <person name="Liu G."/>
            <person name="Zhang P."/>
            <person name="Song W."/>
            <person name="An N."/>
            <person name="Chalopin D."/>
            <person name="Volff J.N."/>
            <person name="Hong Y."/>
            <person name="Li Q."/>
            <person name="Sha Z."/>
            <person name="Zhou H."/>
            <person name="Xie M."/>
            <person name="Yu Q."/>
            <person name="Liu Y."/>
            <person name="Xiang H."/>
            <person name="Wang N."/>
            <person name="Wu K."/>
            <person name="Yang C."/>
            <person name="Zhou Q."/>
            <person name="Liao X."/>
            <person name="Yang L."/>
            <person name="Hu Q."/>
            <person name="Zhang J."/>
            <person name="Meng L."/>
            <person name="Jin L."/>
            <person name="Tian Y."/>
            <person name="Lian J."/>
            <person name="Yang J."/>
            <person name="Miao G."/>
            <person name="Liu S."/>
            <person name="Liang Z."/>
            <person name="Yan F."/>
            <person name="Li Y."/>
            <person name="Sun B."/>
            <person name="Zhang H."/>
            <person name="Zhang J."/>
            <person name="Zhu Y."/>
            <person name="Du M."/>
            <person name="Zhao Y."/>
            <person name="Schartl M."/>
            <person name="Tang Q."/>
            <person name="Wang J."/>
        </authorList>
    </citation>
    <scope>NUCLEOTIDE SEQUENCE</scope>
</reference>
<sequence>WVNVNVSVSSETCRRRGGVPDAAGWDLLLFFSAAQGTVNVSLSLSTGVHQLFPAFHPPIPIDMRHHEGRYQYEPHPLHAIHGAPGLTGSPVVSDLSLIRLSPGAAESPLSPAHPYVSPHMEHYLRAVHGSPTLSLISAARGLSPAEVTHEHLKFSLPPPPSGAHPTDYYHLLANHAQRSPYSDLLMQSGAAAAAAAAAAVSRFSSPRLTPRLSRKRALSISPLSDASIDLQTMIRTSPNSLVAYINNSRSSSAASSSYGHLSVGGISPSLGFPHPINPVAYQQLLSQQRGLNAFGHMPPLIQPSTSFFSARQHPLATPPMTTGAHSNTSSETNQNAGGDPAVSSTVNPLTTKRSKVKTEEEPQLPISPNAQEHRGGGILDLSEDLDKDECKLEPEAVYETNCHWDGCSREHETQDQLVHHINNDHIHGEKKEFVCRWEECSREQKPFKAQYMLVVHMRRHTGEKPHKCTFEGCSKAYSRLENLKTHLRSHTGEKPYVCEHEGCNKAFSNASDRAKHQNRTHSNEKPYVCKIPGCTKRYTDPSSLRKHVKTVHGPEAHVTKKQRGDTPSRQQPPRGDGENDANSKHSTRGPEGITETSKNSTGVDCLHSRPIKTETSTTYQSSPGDRSSCSSEPSPLSAANDHDIGVEMSPLTGAGTMAPLRQVQRGPAGQCPTTAPARTQTLPCSTWVTFRCLNPQPSALTHPCLQAGLLPRPTWRLQE</sequence>
<dbReference type="GeneTree" id="ENSGT00940000159213"/>
<feature type="domain" description="C2H2-type" evidence="13">
    <location>
        <begin position="466"/>
        <end position="495"/>
    </location>
</feature>
<dbReference type="SUPFAM" id="SSF57667">
    <property type="entry name" value="beta-beta-alpha zinc fingers"/>
    <property type="match status" value="3"/>
</dbReference>
<feature type="region of interest" description="Disordered" evidence="12">
    <location>
        <begin position="311"/>
        <end position="377"/>
    </location>
</feature>
<dbReference type="SMART" id="SM00355">
    <property type="entry name" value="ZnF_C2H2"/>
    <property type="match status" value="5"/>
</dbReference>
<evidence type="ECO:0000313" key="15">
    <source>
        <dbReference type="Proteomes" id="UP000265120"/>
    </source>
</evidence>
<evidence type="ECO:0000256" key="7">
    <source>
        <dbReference type="ARBA" id="ARBA00023015"/>
    </source>
</evidence>
<feature type="domain" description="C2H2-type" evidence="13">
    <location>
        <begin position="438"/>
        <end position="465"/>
    </location>
</feature>
<dbReference type="Proteomes" id="UP000265120">
    <property type="component" value="Chromosome 16"/>
</dbReference>
<dbReference type="GO" id="GO:0000981">
    <property type="term" value="F:DNA-binding transcription factor activity, RNA polymerase II-specific"/>
    <property type="evidence" value="ECO:0007669"/>
    <property type="project" value="TreeGrafter"/>
</dbReference>
<feature type="compositionally biased region" description="Polar residues" evidence="12">
    <location>
        <begin position="319"/>
        <end position="351"/>
    </location>
</feature>
<reference evidence="14" key="3">
    <citation type="submission" date="2025-09" db="UniProtKB">
        <authorList>
            <consortium name="Ensembl"/>
        </authorList>
    </citation>
    <scope>IDENTIFICATION</scope>
</reference>
<keyword evidence="3" id="KW-0479">Metal-binding</keyword>
<dbReference type="PROSITE" id="PS50157">
    <property type="entry name" value="ZINC_FINGER_C2H2_2"/>
    <property type="match status" value="4"/>
</dbReference>
<proteinExistence type="inferred from homology"/>
<dbReference type="PROSITE" id="PS00028">
    <property type="entry name" value="ZINC_FINGER_C2H2_1"/>
    <property type="match status" value="3"/>
</dbReference>
<dbReference type="FunFam" id="3.30.160.60:FF:000068">
    <property type="entry name" value="GLI family zinc finger 3"/>
    <property type="match status" value="1"/>
</dbReference>
<keyword evidence="8" id="KW-0238">DNA-binding</keyword>
<feature type="region of interest" description="Disordered" evidence="12">
    <location>
        <begin position="540"/>
        <end position="653"/>
    </location>
</feature>
<evidence type="ECO:0000256" key="5">
    <source>
        <dbReference type="ARBA" id="ARBA00022771"/>
    </source>
</evidence>
<feature type="compositionally biased region" description="Low complexity" evidence="12">
    <location>
        <begin position="621"/>
        <end position="637"/>
    </location>
</feature>
<dbReference type="InterPro" id="IPR043359">
    <property type="entry name" value="GLI-like"/>
</dbReference>
<protein>
    <submittedName>
        <fullName evidence="14">GLI family zinc finger 2a</fullName>
    </submittedName>
</protein>
<dbReference type="Pfam" id="PF23561">
    <property type="entry name" value="zf-C2H2_15"/>
    <property type="match status" value="1"/>
</dbReference>
<keyword evidence="15" id="KW-1185">Reference proteome</keyword>
<evidence type="ECO:0000256" key="2">
    <source>
        <dbReference type="ARBA" id="ARBA00010831"/>
    </source>
</evidence>
<keyword evidence="6" id="KW-0862">Zinc</keyword>
<dbReference type="InParanoid" id="A0A3P8WC29"/>
<keyword evidence="10" id="KW-0539">Nucleus</keyword>
<organism evidence="14 15">
    <name type="scientific">Cynoglossus semilaevis</name>
    <name type="common">Tongue sole</name>
    <dbReference type="NCBI Taxonomy" id="244447"/>
    <lineage>
        <taxon>Eukaryota</taxon>
        <taxon>Metazoa</taxon>
        <taxon>Chordata</taxon>
        <taxon>Craniata</taxon>
        <taxon>Vertebrata</taxon>
        <taxon>Euteleostomi</taxon>
        <taxon>Actinopterygii</taxon>
        <taxon>Neopterygii</taxon>
        <taxon>Teleostei</taxon>
        <taxon>Neoteleostei</taxon>
        <taxon>Acanthomorphata</taxon>
        <taxon>Carangaria</taxon>
        <taxon>Pleuronectiformes</taxon>
        <taxon>Pleuronectoidei</taxon>
        <taxon>Cynoglossidae</taxon>
        <taxon>Cynoglossinae</taxon>
        <taxon>Cynoglossus</taxon>
    </lineage>
</organism>
<dbReference type="FunFam" id="3.30.160.60:FF:000019">
    <property type="entry name" value="GLI family zinc finger 3"/>
    <property type="match status" value="1"/>
</dbReference>
<evidence type="ECO:0000256" key="1">
    <source>
        <dbReference type="ARBA" id="ARBA00004123"/>
    </source>
</evidence>
<feature type="compositionally biased region" description="Basic and acidic residues" evidence="12">
    <location>
        <begin position="552"/>
        <end position="566"/>
    </location>
</feature>
<evidence type="ECO:0000256" key="12">
    <source>
        <dbReference type="SAM" id="MobiDB-lite"/>
    </source>
</evidence>
<dbReference type="GO" id="GO:0008270">
    <property type="term" value="F:zinc ion binding"/>
    <property type="evidence" value="ECO:0007669"/>
    <property type="project" value="UniProtKB-KW"/>
</dbReference>
<evidence type="ECO:0000256" key="4">
    <source>
        <dbReference type="ARBA" id="ARBA00022737"/>
    </source>
</evidence>
<dbReference type="GO" id="GO:0007224">
    <property type="term" value="P:smoothened signaling pathway"/>
    <property type="evidence" value="ECO:0007669"/>
    <property type="project" value="TreeGrafter"/>
</dbReference>
<evidence type="ECO:0000256" key="3">
    <source>
        <dbReference type="ARBA" id="ARBA00022723"/>
    </source>
</evidence>
<dbReference type="STRING" id="244447.ENSCSEP00000024229"/>
<keyword evidence="5 11" id="KW-0863">Zinc-finger</keyword>
<evidence type="ECO:0000256" key="8">
    <source>
        <dbReference type="ARBA" id="ARBA00023125"/>
    </source>
</evidence>
<reference evidence="14" key="2">
    <citation type="submission" date="2025-08" db="UniProtKB">
        <authorList>
            <consortium name="Ensembl"/>
        </authorList>
    </citation>
    <scope>IDENTIFICATION</scope>
</reference>
<dbReference type="GO" id="GO:0005634">
    <property type="term" value="C:nucleus"/>
    <property type="evidence" value="ECO:0007669"/>
    <property type="project" value="UniProtKB-SubCell"/>
</dbReference>
<feature type="domain" description="C2H2-type" evidence="13">
    <location>
        <begin position="496"/>
        <end position="526"/>
    </location>
</feature>
<evidence type="ECO:0000256" key="10">
    <source>
        <dbReference type="ARBA" id="ARBA00023242"/>
    </source>
</evidence>
<name>A0A3P8WC29_CYNSE</name>
<evidence type="ECO:0000256" key="11">
    <source>
        <dbReference type="PROSITE-ProRule" id="PRU00042"/>
    </source>
</evidence>
<dbReference type="Gene3D" id="3.30.160.60">
    <property type="entry name" value="Classic Zinc Finger"/>
    <property type="match status" value="5"/>
</dbReference>
<dbReference type="FunFam" id="3.30.160.60:FF:000036">
    <property type="entry name" value="GLI family zinc finger 3"/>
    <property type="match status" value="1"/>
</dbReference>
<dbReference type="AlphaFoldDB" id="A0A3P8WC29"/>
<dbReference type="FunFam" id="3.30.160.60:FF:000031">
    <property type="entry name" value="GLI family zinc finger 3"/>
    <property type="match status" value="1"/>
</dbReference>
<evidence type="ECO:0000259" key="13">
    <source>
        <dbReference type="PROSITE" id="PS50157"/>
    </source>
</evidence>
<evidence type="ECO:0000313" key="14">
    <source>
        <dbReference type="Ensembl" id="ENSCSEP00000024229.1"/>
    </source>
</evidence>
<dbReference type="InterPro" id="IPR056436">
    <property type="entry name" value="Znf-C2H2_ZIC1-5/GLI1-3-like"/>
</dbReference>
<comment type="subcellular location">
    <subcellularLocation>
        <location evidence="1">Nucleus</location>
    </subcellularLocation>
</comment>
<dbReference type="FunFam" id="3.30.160.60:FF:000048">
    <property type="entry name" value="GLI family zinc finger 3"/>
    <property type="match status" value="1"/>
</dbReference>
<evidence type="ECO:0000256" key="6">
    <source>
        <dbReference type="ARBA" id="ARBA00022833"/>
    </source>
</evidence>
<dbReference type="OMA" id="HISPMAY"/>
<keyword evidence="7" id="KW-0805">Transcription regulation</keyword>
<dbReference type="InterPro" id="IPR036236">
    <property type="entry name" value="Znf_C2H2_sf"/>
</dbReference>
<dbReference type="PANTHER" id="PTHR45718:SF6">
    <property type="entry name" value="ZINC FINGER PROTEIN GLI2"/>
    <property type="match status" value="1"/>
</dbReference>
<dbReference type="PANTHER" id="PTHR45718">
    <property type="entry name" value="TRANSCRIPTIONAL ACTIVATOR CUBITUS INTERRUPTUS"/>
    <property type="match status" value="1"/>
</dbReference>
<accession>A0A3P8WC29</accession>
<dbReference type="InterPro" id="IPR013087">
    <property type="entry name" value="Znf_C2H2_type"/>
</dbReference>
<keyword evidence="4" id="KW-0677">Repeat</keyword>
<dbReference type="GO" id="GO:0000978">
    <property type="term" value="F:RNA polymerase II cis-regulatory region sequence-specific DNA binding"/>
    <property type="evidence" value="ECO:0007669"/>
    <property type="project" value="TreeGrafter"/>
</dbReference>
<dbReference type="Pfam" id="PF00096">
    <property type="entry name" value="zf-C2H2"/>
    <property type="match status" value="3"/>
</dbReference>
<keyword evidence="9" id="KW-0804">Transcription</keyword>
<feature type="domain" description="C2H2-type" evidence="13">
    <location>
        <begin position="527"/>
        <end position="557"/>
    </location>
</feature>
<evidence type="ECO:0000256" key="9">
    <source>
        <dbReference type="ARBA" id="ARBA00023163"/>
    </source>
</evidence>
<comment type="similarity">
    <text evidence="2">Belongs to the GLI C2H2-type zinc-finger protein family.</text>
</comment>